<keyword evidence="1" id="KW-1133">Transmembrane helix</keyword>
<name>F4XZ29_9CYAN</name>
<dbReference type="InterPro" id="IPR045535">
    <property type="entry name" value="ThsA_Macro"/>
</dbReference>
<dbReference type="EMBL" id="GL890958">
    <property type="protein sequence ID" value="EGJ30145.1"/>
    <property type="molecule type" value="Genomic_DNA"/>
</dbReference>
<organism evidence="3 4">
    <name type="scientific">Moorena producens 3L</name>
    <dbReference type="NCBI Taxonomy" id="489825"/>
    <lineage>
        <taxon>Bacteria</taxon>
        <taxon>Bacillati</taxon>
        <taxon>Cyanobacteriota</taxon>
        <taxon>Cyanophyceae</taxon>
        <taxon>Coleofasciculales</taxon>
        <taxon>Coleofasciculaceae</taxon>
        <taxon>Moorena</taxon>
    </lineage>
</organism>
<feature type="transmembrane region" description="Helical" evidence="1">
    <location>
        <begin position="60"/>
        <end position="78"/>
    </location>
</feature>
<evidence type="ECO:0000313" key="3">
    <source>
        <dbReference type="EMBL" id="EGJ30145.1"/>
    </source>
</evidence>
<gene>
    <name evidence="3" type="ORF">LYNGBM3L_54740</name>
</gene>
<feature type="transmembrane region" description="Helical" evidence="1">
    <location>
        <begin position="32"/>
        <end position="54"/>
    </location>
</feature>
<keyword evidence="4" id="KW-1185">Reference proteome</keyword>
<dbReference type="AlphaFoldDB" id="F4XZ29"/>
<keyword evidence="1" id="KW-0472">Membrane</keyword>
<dbReference type="HOGENOM" id="CLU_080968_0_0_3"/>
<proteinExistence type="predicted"/>
<dbReference type="Proteomes" id="UP000003959">
    <property type="component" value="Unassembled WGS sequence"/>
</dbReference>
<evidence type="ECO:0000259" key="2">
    <source>
        <dbReference type="Pfam" id="PF20016"/>
    </source>
</evidence>
<protein>
    <recommendedName>
        <fullName evidence="2">Thoeris protein ThsA Macro domain-containing protein</fullName>
    </recommendedName>
</protein>
<reference evidence="4" key="1">
    <citation type="journal article" date="2011" name="Proc. Natl. Acad. Sci. U.S.A.">
        <title>Genomic insights into the physiology and ecology of the marine filamentous cyanobacterium Lyngbya majuscula.</title>
        <authorList>
            <person name="Jones A.C."/>
            <person name="Monroe E.A."/>
            <person name="Podell S."/>
            <person name="Hess W.R."/>
            <person name="Klages S."/>
            <person name="Esquenazi E."/>
            <person name="Niessen S."/>
            <person name="Hoover H."/>
            <person name="Rothmann M."/>
            <person name="Lasken R.S."/>
            <person name="Yates J.R.III."/>
            <person name="Reinhardt R."/>
            <person name="Kube M."/>
            <person name="Burkart M.D."/>
            <person name="Allen E.E."/>
            <person name="Dorrestein P.C."/>
            <person name="Gerwick W.H."/>
            <person name="Gerwick L."/>
        </authorList>
    </citation>
    <scope>NUCLEOTIDE SEQUENCE [LARGE SCALE GENOMIC DNA]</scope>
    <source>
        <strain evidence="4">3L</strain>
    </source>
</reference>
<dbReference type="Pfam" id="PF20016">
    <property type="entry name" value="ThsA_Macro"/>
    <property type="match status" value="1"/>
</dbReference>
<dbReference type="RefSeq" id="WP_008188201.1">
    <property type="nucleotide sequence ID" value="NZ_GL890958.1"/>
</dbReference>
<feature type="domain" description="Thoeris protein ThsA Macro" evidence="2">
    <location>
        <begin position="97"/>
        <end position="278"/>
    </location>
</feature>
<evidence type="ECO:0000313" key="4">
    <source>
        <dbReference type="Proteomes" id="UP000003959"/>
    </source>
</evidence>
<sequence length="299" mass="33566">MGIVEFLHRLDTHLEELMLYLKLLTQVGLKRIGSSFISIFGLLWLSIEPVALFFPESLNFGWIGYLGLVVVSLAIAVIQRFPRSSVCKALSSPDSVVEIKIGNLFNQPGHLVIGANDVFDTELGEVIKPSSVQGQFLTGIYGNDLTKLDTEIEAVLEDYKAQRTKEPNKNKGKSWRYPIGTTIALGSPDKRYFWTAYGYMGNDLRVQSNADYIWNSLSCLWEEVRRKGHGIDVAIPVIGADLARTNLPRMALAKLIILSFVVASKKEFVTRKLTLVIHPKDLENTDFYELEDFLTSACF</sequence>
<dbReference type="OrthoDB" id="3405809at2"/>
<keyword evidence="1" id="KW-0812">Transmembrane</keyword>
<evidence type="ECO:0000256" key="1">
    <source>
        <dbReference type="SAM" id="Phobius"/>
    </source>
</evidence>
<dbReference type="eggNOG" id="COG3629">
    <property type="taxonomic scope" value="Bacteria"/>
</dbReference>
<accession>F4XZ29</accession>